<protein>
    <submittedName>
        <fullName evidence="2">Uncharacterized protein</fullName>
    </submittedName>
</protein>
<keyword evidence="1" id="KW-1133">Transmembrane helix</keyword>
<evidence type="ECO:0000313" key="2">
    <source>
        <dbReference type="EMBL" id="GGP96175.1"/>
    </source>
</evidence>
<dbReference type="EMBL" id="BMQW01000010">
    <property type="protein sequence ID" value="GGP96175.1"/>
    <property type="molecule type" value="Genomic_DNA"/>
</dbReference>
<reference evidence="3" key="1">
    <citation type="journal article" date="2019" name="Int. J. Syst. Evol. Microbiol.">
        <title>The Global Catalogue of Microorganisms (GCM) 10K type strain sequencing project: providing services to taxonomists for standard genome sequencing and annotation.</title>
        <authorList>
            <consortium name="The Broad Institute Genomics Platform"/>
            <consortium name="The Broad Institute Genome Sequencing Center for Infectious Disease"/>
            <person name="Wu L."/>
            <person name="Ma J."/>
        </authorList>
    </citation>
    <scope>NUCLEOTIDE SEQUENCE [LARGE SCALE GENOMIC DNA]</scope>
    <source>
        <strain evidence="3">JCM 32305</strain>
    </source>
</reference>
<keyword evidence="1" id="KW-0472">Membrane</keyword>
<comment type="caution">
    <text evidence="2">The sequence shown here is derived from an EMBL/GenBank/DDBJ whole genome shotgun (WGS) entry which is preliminary data.</text>
</comment>
<keyword evidence="1" id="KW-0812">Transmembrane</keyword>
<organism evidence="2 3">
    <name type="scientific">Shewanella ulleungensis</name>
    <dbReference type="NCBI Taxonomy" id="2282699"/>
    <lineage>
        <taxon>Bacteria</taxon>
        <taxon>Pseudomonadati</taxon>
        <taxon>Pseudomonadota</taxon>
        <taxon>Gammaproteobacteria</taxon>
        <taxon>Alteromonadales</taxon>
        <taxon>Shewanellaceae</taxon>
        <taxon>Shewanella</taxon>
    </lineage>
</organism>
<evidence type="ECO:0000256" key="1">
    <source>
        <dbReference type="SAM" id="Phobius"/>
    </source>
</evidence>
<name>A0ABQ2QTF2_9GAMM</name>
<evidence type="ECO:0000313" key="3">
    <source>
        <dbReference type="Proteomes" id="UP000654004"/>
    </source>
</evidence>
<keyword evidence="3" id="KW-1185">Reference proteome</keyword>
<accession>A0ABQ2QTF2</accession>
<proteinExistence type="predicted"/>
<gene>
    <name evidence="2" type="ORF">GCM10009410_32640</name>
</gene>
<dbReference type="Proteomes" id="UP000654004">
    <property type="component" value="Unassembled WGS sequence"/>
</dbReference>
<feature type="transmembrane region" description="Helical" evidence="1">
    <location>
        <begin position="31"/>
        <end position="53"/>
    </location>
</feature>
<sequence>MTTLLLGLMTFSTRCELDLDNAKLLERNEGRVALGTLFKAAKVSVMIIIIMFIKHFS</sequence>